<dbReference type="SUPFAM" id="SSF48403">
    <property type="entry name" value="Ankyrin repeat"/>
    <property type="match status" value="1"/>
</dbReference>
<feature type="repeat" description="ANK" evidence="3">
    <location>
        <begin position="35"/>
        <end position="67"/>
    </location>
</feature>
<feature type="region of interest" description="Disordered" evidence="4">
    <location>
        <begin position="798"/>
        <end position="840"/>
    </location>
</feature>
<dbReference type="PANTHER" id="PTHR24141:SF1">
    <property type="entry name" value="2-5A-DEPENDENT RIBONUCLEASE"/>
    <property type="match status" value="1"/>
</dbReference>
<dbReference type="Gene3D" id="1.25.40.20">
    <property type="entry name" value="Ankyrin repeat-containing domain"/>
    <property type="match status" value="4"/>
</dbReference>
<dbReference type="InterPro" id="IPR001660">
    <property type="entry name" value="SAM"/>
</dbReference>
<sequence length="840" mass="91244">MDQIRKLLHAAEQGNVSAASDLLDQGVHVDSTDEEGVSALHTASANGHDNMVRLLLSRGASFDTRNGYGWTPLMIAACYGHLMIVGILLQHKADICATNDLGATALDCAARSGHVQVVLLLIEASSDYEGEQQIFLSNNCFQALLIACQHGHEQVVKLLLEKGTDVNYQDEVTGWTPLMFASLNGHMSVVQELCEYGADTNSTNILHQTALEIAAIRQRSDVETFLDRKTTIRPQVPGQKMFRPSIIEAARSGDIQGLRELLEMSETDVNATDEDGATPLMFASMRGHLNVAHLLIEKGCNINSQDKISGWTALMQATYYRHKQVVKLLLDHSADVNIQADDGCTAFDMASIIGDTDILRLLASVTMQLPSNNKNKHGLISWATGSMSKLDTTTKMNTQDISTKELAKLEAGPDLGKTGLKMWWSKMSSRLRNLTLVRTIRVPSTTKRDSSSSLESNGQEADLLISNLNANESLKTSRVLQRNSLSSDSDSHSTTRSLASVVDSAYKTGGHYSKRSKTLPLGSPKSRLPDDVISPVVPPSMPAPAFELTRVQREPTDDDDSLVPQVPCLCINGKSIPEVVSESKCLAADNLDNISSVSGYSVYRRRHGDGFNFSGSPESSYSTASFLSSASNNSGGRTLKATSSNQMDSPSKPTSMSSLRHKNSRPSNSPSPTLISVTSAASAPGRLHPSSGLSKPTKLTPVLTSRSDDGGSTPSINRVPIECTDEEEVTDILKKLSLEKYNSMFEEQEVDMEAFLTLKEVDLKELGVTQRDARQQILSAIQELNSGKDRERQQFRESISDGCHSNKSQLTSGYGSGSPSTSMNLSRWAMPSGTKNSRLN</sequence>
<dbReference type="SMART" id="SM00248">
    <property type="entry name" value="ANK"/>
    <property type="match status" value="9"/>
</dbReference>
<feature type="compositionally biased region" description="Polar residues" evidence="4">
    <location>
        <begin position="665"/>
        <end position="681"/>
    </location>
</feature>
<feature type="compositionally biased region" description="Low complexity" evidence="4">
    <location>
        <begin position="622"/>
        <end position="634"/>
    </location>
</feature>
<feature type="compositionally biased region" description="Polar residues" evidence="4">
    <location>
        <begin position="640"/>
        <end position="658"/>
    </location>
</feature>
<dbReference type="RefSeq" id="XP_031564067.1">
    <property type="nucleotide sequence ID" value="XM_031708207.1"/>
</dbReference>
<dbReference type="GeneID" id="116299537"/>
<dbReference type="OrthoDB" id="539213at2759"/>
<evidence type="ECO:0000256" key="3">
    <source>
        <dbReference type="PROSITE-ProRule" id="PRU00023"/>
    </source>
</evidence>
<dbReference type="FunCoup" id="A0A6P8ID97">
    <property type="interactions" value="437"/>
</dbReference>
<gene>
    <name evidence="8" type="primary">LOC116299537</name>
</gene>
<feature type="region of interest" description="Disordered" evidence="4">
    <location>
        <begin position="622"/>
        <end position="718"/>
    </location>
</feature>
<evidence type="ECO:0000256" key="2">
    <source>
        <dbReference type="ARBA" id="ARBA00023043"/>
    </source>
</evidence>
<dbReference type="Pfam" id="PF00536">
    <property type="entry name" value="SAM_1"/>
    <property type="match status" value="1"/>
</dbReference>
<evidence type="ECO:0000313" key="8">
    <source>
        <dbReference type="RefSeq" id="XP_031564067.1"/>
    </source>
</evidence>
<feature type="repeat" description="ANK" evidence="3">
    <location>
        <begin position="139"/>
        <end position="171"/>
    </location>
</feature>
<feature type="domain" description="SAM" evidence="6">
    <location>
        <begin position="724"/>
        <end position="787"/>
    </location>
</feature>
<feature type="repeat" description="ANK" evidence="3">
    <location>
        <begin position="173"/>
        <end position="205"/>
    </location>
</feature>
<proteinExistence type="predicted"/>
<dbReference type="InterPro" id="IPR013761">
    <property type="entry name" value="SAM/pointed_sf"/>
</dbReference>
<dbReference type="SUPFAM" id="SSF47769">
    <property type="entry name" value="SAM/Pointed domain"/>
    <property type="match status" value="1"/>
</dbReference>
<feature type="repeat" description="ANK" evidence="3">
    <location>
        <begin position="68"/>
        <end position="100"/>
    </location>
</feature>
<dbReference type="GO" id="GO:0003723">
    <property type="term" value="F:RNA binding"/>
    <property type="evidence" value="ECO:0007669"/>
    <property type="project" value="TreeGrafter"/>
</dbReference>
<keyword evidence="7" id="KW-1185">Reference proteome</keyword>
<evidence type="ECO:0000259" key="6">
    <source>
        <dbReference type="PROSITE" id="PS50105"/>
    </source>
</evidence>
<dbReference type="AlphaFoldDB" id="A0A6P8ID97"/>
<evidence type="ECO:0000313" key="7">
    <source>
        <dbReference type="Proteomes" id="UP000515163"/>
    </source>
</evidence>
<keyword evidence="1" id="KW-0677">Repeat</keyword>
<feature type="transmembrane region" description="Helical" evidence="5">
    <location>
        <begin position="68"/>
        <end position="89"/>
    </location>
</feature>
<feature type="repeat" description="ANK" evidence="3">
    <location>
        <begin position="101"/>
        <end position="133"/>
    </location>
</feature>
<dbReference type="KEGG" id="aten:116299537"/>
<dbReference type="SMART" id="SM00454">
    <property type="entry name" value="SAM"/>
    <property type="match status" value="1"/>
</dbReference>
<keyword evidence="2 3" id="KW-0040">ANK repeat</keyword>
<reference evidence="8" key="1">
    <citation type="submission" date="2025-08" db="UniProtKB">
        <authorList>
            <consortium name="RefSeq"/>
        </authorList>
    </citation>
    <scope>IDENTIFICATION</scope>
    <source>
        <tissue evidence="8">Tentacle</tissue>
    </source>
</reference>
<dbReference type="Pfam" id="PF00023">
    <property type="entry name" value="Ank"/>
    <property type="match status" value="1"/>
</dbReference>
<evidence type="ECO:0000256" key="1">
    <source>
        <dbReference type="ARBA" id="ARBA00022737"/>
    </source>
</evidence>
<keyword evidence="5" id="KW-0812">Transmembrane</keyword>
<dbReference type="PROSITE" id="PS50297">
    <property type="entry name" value="ANK_REP_REGION"/>
    <property type="match status" value="7"/>
</dbReference>
<dbReference type="InterPro" id="IPR002110">
    <property type="entry name" value="Ankyrin_rpt"/>
</dbReference>
<feature type="compositionally biased region" description="Polar residues" evidence="4">
    <location>
        <begin position="702"/>
        <end position="716"/>
    </location>
</feature>
<dbReference type="Pfam" id="PF12796">
    <property type="entry name" value="Ank_2"/>
    <property type="match status" value="3"/>
</dbReference>
<dbReference type="PRINTS" id="PR01415">
    <property type="entry name" value="ANKYRIN"/>
</dbReference>
<dbReference type="PROSITE" id="PS50088">
    <property type="entry name" value="ANK_REPEAT"/>
    <property type="match status" value="7"/>
</dbReference>
<evidence type="ECO:0000256" key="4">
    <source>
        <dbReference type="SAM" id="MobiDB-lite"/>
    </source>
</evidence>
<evidence type="ECO:0000256" key="5">
    <source>
        <dbReference type="SAM" id="Phobius"/>
    </source>
</evidence>
<organism evidence="7 8">
    <name type="scientific">Actinia tenebrosa</name>
    <name type="common">Australian red waratah sea anemone</name>
    <dbReference type="NCBI Taxonomy" id="6105"/>
    <lineage>
        <taxon>Eukaryota</taxon>
        <taxon>Metazoa</taxon>
        <taxon>Cnidaria</taxon>
        <taxon>Anthozoa</taxon>
        <taxon>Hexacorallia</taxon>
        <taxon>Actiniaria</taxon>
        <taxon>Actiniidae</taxon>
        <taxon>Actinia</taxon>
    </lineage>
</organism>
<dbReference type="Gene3D" id="1.10.150.50">
    <property type="entry name" value="Transcription Factor, Ets-1"/>
    <property type="match status" value="1"/>
</dbReference>
<dbReference type="Proteomes" id="UP000515163">
    <property type="component" value="Unplaced"/>
</dbReference>
<dbReference type="PANTHER" id="PTHR24141">
    <property type="entry name" value="2-5A-DEPENDENT RIBONUCLEASE"/>
    <property type="match status" value="1"/>
</dbReference>
<feature type="compositionally biased region" description="Low complexity" evidence="4">
    <location>
        <begin position="811"/>
        <end position="822"/>
    </location>
</feature>
<protein>
    <submittedName>
        <fullName evidence="8">Ankyrin repeat and SAM domain-containing protein 6-like isoform X1</fullName>
    </submittedName>
</protein>
<dbReference type="PROSITE" id="PS50105">
    <property type="entry name" value="SAM_DOMAIN"/>
    <property type="match status" value="1"/>
</dbReference>
<dbReference type="InterPro" id="IPR036770">
    <property type="entry name" value="Ankyrin_rpt-contain_sf"/>
</dbReference>
<dbReference type="InParanoid" id="A0A6P8ID97"/>
<feature type="repeat" description="ANK" evidence="3">
    <location>
        <begin position="309"/>
        <end position="341"/>
    </location>
</feature>
<name>A0A6P8ID97_ACTTE</name>
<dbReference type="GO" id="GO:0006396">
    <property type="term" value="P:RNA processing"/>
    <property type="evidence" value="ECO:0007669"/>
    <property type="project" value="TreeGrafter"/>
</dbReference>
<dbReference type="GO" id="GO:0004540">
    <property type="term" value="F:RNA nuclease activity"/>
    <property type="evidence" value="ECO:0007669"/>
    <property type="project" value="TreeGrafter"/>
</dbReference>
<accession>A0A6P8ID97</accession>
<keyword evidence="5" id="KW-1133">Transmembrane helix</keyword>
<keyword evidence="5" id="KW-0472">Membrane</keyword>
<feature type="repeat" description="ANK" evidence="3">
    <location>
        <begin position="275"/>
        <end position="307"/>
    </location>
</feature>